<keyword evidence="6 8" id="KW-1133">Transmembrane helix</keyword>
<dbReference type="InterPro" id="IPR050297">
    <property type="entry name" value="LipidA_mod_glycosyltrf_83"/>
</dbReference>
<feature type="transmembrane region" description="Helical" evidence="8">
    <location>
        <begin position="137"/>
        <end position="157"/>
    </location>
</feature>
<dbReference type="GO" id="GO:0016763">
    <property type="term" value="F:pentosyltransferase activity"/>
    <property type="evidence" value="ECO:0007669"/>
    <property type="project" value="TreeGrafter"/>
</dbReference>
<dbReference type="OrthoDB" id="915562at2"/>
<dbReference type="PANTHER" id="PTHR33908">
    <property type="entry name" value="MANNOSYLTRANSFERASE YKCB-RELATED"/>
    <property type="match status" value="1"/>
</dbReference>
<feature type="transmembrane region" description="Helical" evidence="8">
    <location>
        <begin position="286"/>
        <end position="308"/>
    </location>
</feature>
<evidence type="ECO:0000256" key="1">
    <source>
        <dbReference type="ARBA" id="ARBA00004651"/>
    </source>
</evidence>
<evidence type="ECO:0000256" key="5">
    <source>
        <dbReference type="ARBA" id="ARBA00022692"/>
    </source>
</evidence>
<feature type="transmembrane region" description="Helical" evidence="8">
    <location>
        <begin position="367"/>
        <end position="391"/>
    </location>
</feature>
<feature type="transmembrane region" description="Helical" evidence="8">
    <location>
        <begin position="169"/>
        <end position="188"/>
    </location>
</feature>
<dbReference type="RefSeq" id="WP_146167284.1">
    <property type="nucleotide sequence ID" value="NZ_PZZL01000002.1"/>
</dbReference>
<accession>A0A2T4ZFI5</accession>
<reference evidence="9 10" key="1">
    <citation type="submission" date="2018-04" db="EMBL/GenBank/DDBJ databases">
        <title>Genomic Encyclopedia of Archaeal and Bacterial Type Strains, Phase II (KMG-II): from individual species to whole genera.</title>
        <authorList>
            <person name="Goeker M."/>
        </authorList>
    </citation>
    <scope>NUCLEOTIDE SEQUENCE [LARGE SCALE GENOMIC DNA]</scope>
    <source>
        <strain evidence="9 10">DSM 25521</strain>
    </source>
</reference>
<evidence type="ECO:0000256" key="4">
    <source>
        <dbReference type="ARBA" id="ARBA00022679"/>
    </source>
</evidence>
<feature type="transmembrane region" description="Helical" evidence="8">
    <location>
        <begin position="228"/>
        <end position="249"/>
    </location>
</feature>
<dbReference type="EMBL" id="PZZL01000002">
    <property type="protein sequence ID" value="PTM60678.1"/>
    <property type="molecule type" value="Genomic_DNA"/>
</dbReference>
<keyword evidence="4" id="KW-0808">Transferase</keyword>
<evidence type="ECO:0008006" key="11">
    <source>
        <dbReference type="Google" id="ProtNLM"/>
    </source>
</evidence>
<evidence type="ECO:0000256" key="6">
    <source>
        <dbReference type="ARBA" id="ARBA00022989"/>
    </source>
</evidence>
<keyword evidence="2" id="KW-1003">Cell membrane</keyword>
<dbReference type="Proteomes" id="UP000241808">
    <property type="component" value="Unassembled WGS sequence"/>
</dbReference>
<keyword evidence="10" id="KW-1185">Reference proteome</keyword>
<keyword evidence="7 8" id="KW-0472">Membrane</keyword>
<comment type="subcellular location">
    <subcellularLocation>
        <location evidence="1">Cell membrane</location>
        <topology evidence="1">Multi-pass membrane protein</topology>
    </subcellularLocation>
</comment>
<evidence type="ECO:0000256" key="3">
    <source>
        <dbReference type="ARBA" id="ARBA00022676"/>
    </source>
</evidence>
<organism evidence="9 10">
    <name type="scientific">Phreatobacter oligotrophus</name>
    <dbReference type="NCBI Taxonomy" id="1122261"/>
    <lineage>
        <taxon>Bacteria</taxon>
        <taxon>Pseudomonadati</taxon>
        <taxon>Pseudomonadota</taxon>
        <taxon>Alphaproteobacteria</taxon>
        <taxon>Hyphomicrobiales</taxon>
        <taxon>Phreatobacteraceae</taxon>
        <taxon>Phreatobacter</taxon>
    </lineage>
</organism>
<gene>
    <name evidence="9" type="ORF">C8P69_10260</name>
</gene>
<comment type="caution">
    <text evidence="9">The sequence shown here is derived from an EMBL/GenBank/DDBJ whole genome shotgun (WGS) entry which is preliminary data.</text>
</comment>
<evidence type="ECO:0000256" key="7">
    <source>
        <dbReference type="ARBA" id="ARBA00023136"/>
    </source>
</evidence>
<dbReference type="GO" id="GO:0005886">
    <property type="term" value="C:plasma membrane"/>
    <property type="evidence" value="ECO:0007669"/>
    <property type="project" value="UniProtKB-SubCell"/>
</dbReference>
<feature type="transmembrane region" description="Helical" evidence="8">
    <location>
        <begin position="431"/>
        <end position="452"/>
    </location>
</feature>
<evidence type="ECO:0000256" key="8">
    <source>
        <dbReference type="SAM" id="Phobius"/>
    </source>
</evidence>
<sequence length="604" mass="64029">MTLHLSPPAAERLEPRRDRALGAPRQTIAAVLASGDARALGGLLVLWLAAILLVSPGGTDAHIDDWAFRFSASELADHGRFVLHDWVAPNLLSHIAWGALFTQLIADRSLAFTASTLVLGYGGGAAIYLWLRAARVMPAAAFLGAACLVANPIYLVLSFTFMTDVPATAVQVMALLLLGTGATSPRPWLSGIGWALALVSLGYRQTAIAIPVGVAAARWRRLPLSGRLALAAILPILAFIALQALYQLILAETGRTPVQHNFNAADIRTLAASSWPALLEHVALGLAYAFFYLGLFALPVVVIAYPAMVRGLAPRTAMGVHAGVAVLALAAAGLLLLVFGDTMPFWYHVLGRWGLGGDHADQGQPHAVALALSLASAAGGAMGLAVLVHRLVQLWTADRRDAVAFNVTLALTVGVVLYAPILIIPARYDRYILPVLPCLILALLAQPGAAAVRPKAGRVWPGLAAVLVIALAAWSLAGTRDFLAISRVRQEGLTLAMGLGEPRERINAGWVLNGRDLYGQVGSKAGAISPRSWVADPVIVVDVVPYHGYETVARLPVRRIIPWRGAGDGSVLVQRRMAGLGAFIGPPSYDQLSHPEFGRGRERD</sequence>
<feature type="transmembrane region" description="Helical" evidence="8">
    <location>
        <begin position="403"/>
        <end position="425"/>
    </location>
</feature>
<dbReference type="PANTHER" id="PTHR33908:SF11">
    <property type="entry name" value="MEMBRANE PROTEIN"/>
    <property type="match status" value="1"/>
</dbReference>
<evidence type="ECO:0000313" key="9">
    <source>
        <dbReference type="EMBL" id="PTM60678.1"/>
    </source>
</evidence>
<feature type="transmembrane region" description="Helical" evidence="8">
    <location>
        <begin position="320"/>
        <end position="347"/>
    </location>
</feature>
<feature type="transmembrane region" description="Helical" evidence="8">
    <location>
        <begin position="110"/>
        <end position="131"/>
    </location>
</feature>
<feature type="transmembrane region" description="Helical" evidence="8">
    <location>
        <begin position="39"/>
        <end position="59"/>
    </location>
</feature>
<proteinExistence type="predicted"/>
<dbReference type="GO" id="GO:0009103">
    <property type="term" value="P:lipopolysaccharide biosynthetic process"/>
    <property type="evidence" value="ECO:0007669"/>
    <property type="project" value="UniProtKB-ARBA"/>
</dbReference>
<evidence type="ECO:0000256" key="2">
    <source>
        <dbReference type="ARBA" id="ARBA00022475"/>
    </source>
</evidence>
<feature type="transmembrane region" description="Helical" evidence="8">
    <location>
        <begin position="194"/>
        <end position="216"/>
    </location>
</feature>
<keyword evidence="5 8" id="KW-0812">Transmembrane</keyword>
<evidence type="ECO:0000313" key="10">
    <source>
        <dbReference type="Proteomes" id="UP000241808"/>
    </source>
</evidence>
<dbReference type="AlphaFoldDB" id="A0A2T4ZFI5"/>
<protein>
    <recommendedName>
        <fullName evidence="11">Glycosyltransferase RgtA/B/C/D-like domain-containing protein</fullName>
    </recommendedName>
</protein>
<name>A0A2T4ZFI5_9HYPH</name>
<feature type="transmembrane region" description="Helical" evidence="8">
    <location>
        <begin position="459"/>
        <end position="477"/>
    </location>
</feature>
<keyword evidence="3" id="KW-0328">Glycosyltransferase</keyword>